<dbReference type="Gene3D" id="3.40.50.720">
    <property type="entry name" value="NAD(P)-binding Rossmann-like Domain"/>
    <property type="match status" value="1"/>
</dbReference>
<evidence type="ECO:0000256" key="2">
    <source>
        <dbReference type="ARBA" id="ARBA00023002"/>
    </source>
</evidence>
<gene>
    <name evidence="3" type="ORF">ZEAMMB73_Zm00001d020728</name>
</gene>
<accession>A0A1D6I5Y1</accession>
<evidence type="ECO:0000313" key="3">
    <source>
        <dbReference type="EMBL" id="ONM55499.1"/>
    </source>
</evidence>
<name>A0A1D6I5Y1_MAIZE</name>
<dbReference type="Pfam" id="PF00106">
    <property type="entry name" value="adh_short"/>
    <property type="match status" value="1"/>
</dbReference>
<dbReference type="EMBL" id="CM007650">
    <property type="protein sequence ID" value="ONM55499.1"/>
    <property type="molecule type" value="Genomic_DNA"/>
</dbReference>
<dbReference type="PANTHER" id="PTHR44229:SF4">
    <property type="entry name" value="15-HYDROXYPROSTAGLANDIN DEHYDROGENASE [NAD(+)]"/>
    <property type="match status" value="1"/>
</dbReference>
<comment type="similarity">
    <text evidence="1">Belongs to the short-chain dehydrogenases/reductases (SDR) family.</text>
</comment>
<evidence type="ECO:0000256" key="1">
    <source>
        <dbReference type="ARBA" id="ARBA00006484"/>
    </source>
</evidence>
<dbReference type="AlphaFoldDB" id="A0A1D6I5Y1"/>
<sequence>MRVSVPSLPSSVPIQLLDRSAGTQAAPRKALCIALARKGLFVTVIDLSEENGREVVSLVQKENKHVHQYARVPSAIFIKCDVTNGEDLAAAFRKHVDTFGGLDICINCAGFVNKSLVYDDKSDGTSTWRRAVNVNLVAVIDGTRIASQVMRSQKKPGVIINISSVAGIYPMSYEPVYSGTKGSFLTQDRYTIHMLSVLAAEQLQRELILNLSNTIDS</sequence>
<reference evidence="3" key="1">
    <citation type="submission" date="2015-12" db="EMBL/GenBank/DDBJ databases">
        <title>Update maize B73 reference genome by single molecule sequencing technologies.</title>
        <authorList>
            <consortium name="Maize Genome Sequencing Project"/>
            <person name="Ware D."/>
        </authorList>
    </citation>
    <scope>NUCLEOTIDE SEQUENCE [LARGE SCALE GENOMIC DNA]</scope>
    <source>
        <tissue evidence="3">Seedling</tissue>
    </source>
</reference>
<organism evidence="3">
    <name type="scientific">Zea mays</name>
    <name type="common">Maize</name>
    <dbReference type="NCBI Taxonomy" id="4577"/>
    <lineage>
        <taxon>Eukaryota</taxon>
        <taxon>Viridiplantae</taxon>
        <taxon>Streptophyta</taxon>
        <taxon>Embryophyta</taxon>
        <taxon>Tracheophyta</taxon>
        <taxon>Spermatophyta</taxon>
        <taxon>Magnoliopsida</taxon>
        <taxon>Liliopsida</taxon>
        <taxon>Poales</taxon>
        <taxon>Poaceae</taxon>
        <taxon>PACMAD clade</taxon>
        <taxon>Panicoideae</taxon>
        <taxon>Andropogonodae</taxon>
        <taxon>Andropogoneae</taxon>
        <taxon>Tripsacinae</taxon>
        <taxon>Zea</taxon>
    </lineage>
</organism>
<keyword evidence="2" id="KW-0560">Oxidoreductase</keyword>
<dbReference type="InterPro" id="IPR002347">
    <property type="entry name" value="SDR_fam"/>
</dbReference>
<dbReference type="SUPFAM" id="SSF51735">
    <property type="entry name" value="NAD(P)-binding Rossmann-fold domains"/>
    <property type="match status" value="1"/>
</dbReference>
<dbReference type="InterPro" id="IPR036291">
    <property type="entry name" value="NAD(P)-bd_dom_sf"/>
</dbReference>
<protein>
    <submittedName>
        <fullName evidence="3">ARP protein (REF)</fullName>
    </submittedName>
</protein>
<dbReference type="PANTHER" id="PTHR44229">
    <property type="entry name" value="15-HYDROXYPROSTAGLANDIN DEHYDROGENASE [NAD(+)]"/>
    <property type="match status" value="1"/>
</dbReference>
<proteinExistence type="inferred from homology"/>
<dbReference type="GO" id="GO:0016491">
    <property type="term" value="F:oxidoreductase activity"/>
    <property type="evidence" value="ECO:0007669"/>
    <property type="project" value="UniProtKB-KW"/>
</dbReference>